<dbReference type="PIRSF" id="PIRSF005859">
    <property type="entry name" value="PBR"/>
    <property type="match status" value="1"/>
</dbReference>
<dbReference type="PANTHER" id="PTHR10057">
    <property type="entry name" value="PERIPHERAL-TYPE BENZODIAZEPINE RECEPTOR"/>
    <property type="match status" value="1"/>
</dbReference>
<feature type="transmembrane region" description="Helical" evidence="6">
    <location>
        <begin position="136"/>
        <end position="157"/>
    </location>
</feature>
<dbReference type="InterPro" id="IPR038330">
    <property type="entry name" value="TspO/MBR-related_sf"/>
</dbReference>
<dbReference type="EMBL" id="JBHRXZ010000017">
    <property type="protein sequence ID" value="MFC3607550.1"/>
    <property type="molecule type" value="Genomic_DNA"/>
</dbReference>
<evidence type="ECO:0000256" key="6">
    <source>
        <dbReference type="SAM" id="Phobius"/>
    </source>
</evidence>
<feature type="transmembrane region" description="Helical" evidence="6">
    <location>
        <begin position="50"/>
        <end position="72"/>
    </location>
</feature>
<evidence type="ECO:0000256" key="3">
    <source>
        <dbReference type="ARBA" id="ARBA00022692"/>
    </source>
</evidence>
<gene>
    <name evidence="7" type="ORF">ACFOMF_07160</name>
</gene>
<dbReference type="RefSeq" id="WP_386362905.1">
    <property type="nucleotide sequence ID" value="NZ_JBHRXZ010000017.1"/>
</dbReference>
<accession>A0ABV7T335</accession>
<evidence type="ECO:0000256" key="4">
    <source>
        <dbReference type="ARBA" id="ARBA00022989"/>
    </source>
</evidence>
<keyword evidence="5 6" id="KW-0472">Membrane</keyword>
<comment type="similarity">
    <text evidence="2">Belongs to the TspO/BZRP family.</text>
</comment>
<organism evidence="7 8">
    <name type="scientific">Stutzerimonas tarimensis</name>
    <dbReference type="NCBI Taxonomy" id="1507735"/>
    <lineage>
        <taxon>Bacteria</taxon>
        <taxon>Pseudomonadati</taxon>
        <taxon>Pseudomonadota</taxon>
        <taxon>Gammaproteobacteria</taxon>
        <taxon>Pseudomonadales</taxon>
        <taxon>Pseudomonadaceae</taxon>
        <taxon>Stutzerimonas</taxon>
    </lineage>
</organism>
<dbReference type="CDD" id="cd15904">
    <property type="entry name" value="TSPO_MBR"/>
    <property type="match status" value="1"/>
</dbReference>
<keyword evidence="8" id="KW-1185">Reference proteome</keyword>
<keyword evidence="3 6" id="KW-0812">Transmembrane</keyword>
<dbReference type="InterPro" id="IPR004307">
    <property type="entry name" value="TspO_MBR"/>
</dbReference>
<feature type="transmembrane region" description="Helical" evidence="6">
    <location>
        <begin position="108"/>
        <end position="129"/>
    </location>
</feature>
<dbReference type="Proteomes" id="UP001595630">
    <property type="component" value="Unassembled WGS sequence"/>
</dbReference>
<evidence type="ECO:0000256" key="5">
    <source>
        <dbReference type="ARBA" id="ARBA00023136"/>
    </source>
</evidence>
<dbReference type="PANTHER" id="PTHR10057:SF0">
    <property type="entry name" value="TRANSLOCATOR PROTEIN"/>
    <property type="match status" value="1"/>
</dbReference>
<evidence type="ECO:0000256" key="2">
    <source>
        <dbReference type="ARBA" id="ARBA00007524"/>
    </source>
</evidence>
<reference evidence="8" key="1">
    <citation type="journal article" date="2019" name="Int. J. Syst. Evol. Microbiol.">
        <title>The Global Catalogue of Microorganisms (GCM) 10K type strain sequencing project: providing services to taxonomists for standard genome sequencing and annotation.</title>
        <authorList>
            <consortium name="The Broad Institute Genomics Platform"/>
            <consortium name="The Broad Institute Genome Sequencing Center for Infectious Disease"/>
            <person name="Wu L."/>
            <person name="Ma J."/>
        </authorList>
    </citation>
    <scope>NUCLEOTIDE SEQUENCE [LARGE SCALE GENOMIC DNA]</scope>
    <source>
        <strain evidence="8">KCTC 42447</strain>
    </source>
</reference>
<comment type="caution">
    <text evidence="7">The sequence shown here is derived from an EMBL/GenBank/DDBJ whole genome shotgun (WGS) entry which is preliminary data.</text>
</comment>
<protein>
    <submittedName>
        <fullName evidence="7">TspO/MBR family protein</fullName>
    </submittedName>
</protein>
<dbReference type="Pfam" id="PF03073">
    <property type="entry name" value="TspO_MBR"/>
    <property type="match status" value="1"/>
</dbReference>
<proteinExistence type="inferred from homology"/>
<evidence type="ECO:0000256" key="1">
    <source>
        <dbReference type="ARBA" id="ARBA00004141"/>
    </source>
</evidence>
<evidence type="ECO:0000313" key="7">
    <source>
        <dbReference type="EMBL" id="MFC3607550.1"/>
    </source>
</evidence>
<comment type="subcellular location">
    <subcellularLocation>
        <location evidence="1">Membrane</location>
        <topology evidence="1">Multi-pass membrane protein</topology>
    </subcellularLocation>
</comment>
<feature type="transmembrane region" description="Helical" evidence="6">
    <location>
        <begin position="84"/>
        <end position="102"/>
    </location>
</feature>
<sequence>MDIGPKFRQALGLAAWLALTFLAAGVGAIASADAGALYAQLQRPAWTPPAAAFGPVWSLLYLLMGVAAWLVWREQAVAGRRLALGLFIVQLAVNALWTWLFFAWRLGALAFADALLLAALIVATTLAFWRVRRLAGVLLLPYLAWVGFACVLTWTLWRGNPAMLG</sequence>
<keyword evidence="4 6" id="KW-1133">Transmembrane helix</keyword>
<evidence type="ECO:0000313" key="8">
    <source>
        <dbReference type="Proteomes" id="UP001595630"/>
    </source>
</evidence>
<name>A0ABV7T335_9GAMM</name>
<dbReference type="Gene3D" id="1.20.1260.100">
    <property type="entry name" value="TspO/MBR protein"/>
    <property type="match status" value="1"/>
</dbReference>